<name>A0A917A4H7_9STRE</name>
<dbReference type="PROSITE" id="PS51257">
    <property type="entry name" value="PROKAR_LIPOPROTEIN"/>
    <property type="match status" value="1"/>
</dbReference>
<protein>
    <recommendedName>
        <fullName evidence="5">Lipoprotein</fullName>
    </recommendedName>
</protein>
<feature type="region of interest" description="Disordered" evidence="1">
    <location>
        <begin position="26"/>
        <end position="52"/>
    </location>
</feature>
<comment type="caution">
    <text evidence="3">The sequence shown here is derived from an EMBL/GenBank/DDBJ whole genome shotgun (WGS) entry which is preliminary data.</text>
</comment>
<keyword evidence="2" id="KW-0732">Signal</keyword>
<feature type="chain" id="PRO_5038778194" description="Lipoprotein" evidence="2">
    <location>
        <begin position="20"/>
        <end position="382"/>
    </location>
</feature>
<reference evidence="3" key="2">
    <citation type="submission" date="2020-09" db="EMBL/GenBank/DDBJ databases">
        <authorList>
            <person name="Sun Q."/>
            <person name="Zhou Y."/>
        </authorList>
    </citation>
    <scope>NUCLEOTIDE SEQUENCE</scope>
    <source>
        <strain evidence="3">CGMCC 1.15533</strain>
    </source>
</reference>
<proteinExistence type="predicted"/>
<evidence type="ECO:0000313" key="3">
    <source>
        <dbReference type="EMBL" id="GGE24661.1"/>
    </source>
</evidence>
<evidence type="ECO:0000313" key="4">
    <source>
        <dbReference type="Proteomes" id="UP000660801"/>
    </source>
</evidence>
<dbReference type="RefSeq" id="WP_068989622.1">
    <property type="nucleotide sequence ID" value="NZ_BMJN01000002.1"/>
</dbReference>
<dbReference type="OrthoDB" id="2136578at2"/>
<keyword evidence="4" id="KW-1185">Reference proteome</keyword>
<feature type="signal peptide" evidence="2">
    <location>
        <begin position="1"/>
        <end position="19"/>
    </location>
</feature>
<gene>
    <name evidence="3" type="ORF">GCM10011510_02190</name>
</gene>
<evidence type="ECO:0008006" key="5">
    <source>
        <dbReference type="Google" id="ProtNLM"/>
    </source>
</evidence>
<accession>A0A917A4H7</accession>
<organism evidence="3 4">
    <name type="scientific">Streptococcus himalayensis</name>
    <dbReference type="NCBI Taxonomy" id="1888195"/>
    <lineage>
        <taxon>Bacteria</taxon>
        <taxon>Bacillati</taxon>
        <taxon>Bacillota</taxon>
        <taxon>Bacilli</taxon>
        <taxon>Lactobacillales</taxon>
        <taxon>Streptococcaceae</taxon>
        <taxon>Streptococcus</taxon>
    </lineage>
</organism>
<reference evidence="3" key="1">
    <citation type="journal article" date="2014" name="Int. J. Syst. Evol. Microbiol.">
        <title>Complete genome sequence of Corynebacterium casei LMG S-19264T (=DSM 44701T), isolated from a smear-ripened cheese.</title>
        <authorList>
            <consortium name="US DOE Joint Genome Institute (JGI-PGF)"/>
            <person name="Walter F."/>
            <person name="Albersmeier A."/>
            <person name="Kalinowski J."/>
            <person name="Ruckert C."/>
        </authorList>
    </citation>
    <scope>NUCLEOTIDE SEQUENCE</scope>
    <source>
        <strain evidence="3">CGMCC 1.15533</strain>
    </source>
</reference>
<dbReference type="AlphaFoldDB" id="A0A917A4H7"/>
<dbReference type="Proteomes" id="UP000660801">
    <property type="component" value="Unassembled WGS sequence"/>
</dbReference>
<sequence>MKGFGKGLAVVLLGASLLAACGTKTRVSKQQTGSDKQEQASSSSSVDEAKKKEEQAKLEKEAYASVFSDYELMLQVAKTDGAVYEKVGKILPNLKHPINSWVVESLLATPSNQRYALYDVDGNGTKELLTASISDNQSIFVTGIYYQKQGQPTLLAQGFVAGNGGARSSFNLYKDGTVLSIGWSSGTGDGIGLLYQLSKDGGEAQKIEEQDFRVVGSDASAVFGKSSDLKIDVDSLEWQMFDQLETPSEAEKSSSAQGILPEELSNLAGTWTGQVSRASETASIKMTISPDGQVTSDVNGYSSSSRFEGVEEVGPNTYRYVTSPGSYSSALTPSLGVGGVGVKYDYGFKLEGNQLTILIWEARSDVAFDYTKPMSSSVVLTK</sequence>
<evidence type="ECO:0000256" key="2">
    <source>
        <dbReference type="SAM" id="SignalP"/>
    </source>
</evidence>
<evidence type="ECO:0000256" key="1">
    <source>
        <dbReference type="SAM" id="MobiDB-lite"/>
    </source>
</evidence>
<dbReference type="EMBL" id="BMJN01000002">
    <property type="protein sequence ID" value="GGE24661.1"/>
    <property type="molecule type" value="Genomic_DNA"/>
</dbReference>